<organism evidence="2 3">
    <name type="scientific">Imshaugia aleurites</name>
    <dbReference type="NCBI Taxonomy" id="172621"/>
    <lineage>
        <taxon>Eukaryota</taxon>
        <taxon>Fungi</taxon>
        <taxon>Dikarya</taxon>
        <taxon>Ascomycota</taxon>
        <taxon>Pezizomycotina</taxon>
        <taxon>Lecanoromycetes</taxon>
        <taxon>OSLEUM clade</taxon>
        <taxon>Lecanoromycetidae</taxon>
        <taxon>Lecanorales</taxon>
        <taxon>Lecanorineae</taxon>
        <taxon>Parmeliaceae</taxon>
        <taxon>Imshaugia</taxon>
    </lineage>
</organism>
<keyword evidence="3" id="KW-1185">Reference proteome</keyword>
<evidence type="ECO:0000313" key="2">
    <source>
        <dbReference type="EMBL" id="CAF9942453.1"/>
    </source>
</evidence>
<dbReference type="Pfam" id="PF06985">
    <property type="entry name" value="HET"/>
    <property type="match status" value="1"/>
</dbReference>
<dbReference type="Proteomes" id="UP000664534">
    <property type="component" value="Unassembled WGS sequence"/>
</dbReference>
<dbReference type="PANTHER" id="PTHR33112">
    <property type="entry name" value="DOMAIN PROTEIN, PUTATIVE-RELATED"/>
    <property type="match status" value="1"/>
</dbReference>
<gene>
    <name evidence="2" type="ORF">IMSHALPRED_003690</name>
</gene>
<evidence type="ECO:0000259" key="1">
    <source>
        <dbReference type="Pfam" id="PF06985"/>
    </source>
</evidence>
<sequence>MPWSLPGVQSAISKGAALVRLPKSARKACADIALHGSVCGTSEAAGGEDKSSPTAVFPVDLQALLRDARSENVEHHLCTTCRPIFLHIIGAYEDHPLYDSTQADRVRREVDRQDWGWCGTKREQALYSNQGYSSERRSFQEACEAAFKGCDACRLVLFLIATADTDGCYKDGCVIPEDQLKVHLRRWEANESRVLEITHYGRAGPAFAGEVFLSMATERENPASKYVSGRVDFNGTESLRLLELANEWLQECSTSPSHKNCLSEDKILPSRVLDVRNGLQLRETKDLFGRYATLSYCWGGDQPSKLLATNRSDYMKGICEVDQPKTIRDAVKVTRAIGLDFLWVDSYCIIQDSAEDKDKEIQHMAQIFQNSFVTIVAAGAPSVHHGFLKPSSNLELIPFQVSLPDSNTGTSVPSWIHVIDAKNKRYEVI</sequence>
<protein>
    <recommendedName>
        <fullName evidence="1">Heterokaryon incompatibility domain-containing protein</fullName>
    </recommendedName>
</protein>
<dbReference type="InterPro" id="IPR010730">
    <property type="entry name" value="HET"/>
</dbReference>
<proteinExistence type="predicted"/>
<dbReference type="EMBL" id="CAJPDT010000187">
    <property type="protein sequence ID" value="CAF9942453.1"/>
    <property type="molecule type" value="Genomic_DNA"/>
</dbReference>
<accession>A0A8H3PJI9</accession>
<comment type="caution">
    <text evidence="2">The sequence shown here is derived from an EMBL/GenBank/DDBJ whole genome shotgun (WGS) entry which is preliminary data.</text>
</comment>
<dbReference type="PANTHER" id="PTHR33112:SF16">
    <property type="entry name" value="HETEROKARYON INCOMPATIBILITY DOMAIN-CONTAINING PROTEIN"/>
    <property type="match status" value="1"/>
</dbReference>
<dbReference type="AlphaFoldDB" id="A0A8H3PJI9"/>
<feature type="domain" description="Heterokaryon incompatibility" evidence="1">
    <location>
        <begin position="291"/>
        <end position="403"/>
    </location>
</feature>
<reference evidence="2" key="1">
    <citation type="submission" date="2021-03" db="EMBL/GenBank/DDBJ databases">
        <authorList>
            <person name="Tagirdzhanova G."/>
        </authorList>
    </citation>
    <scope>NUCLEOTIDE SEQUENCE</scope>
</reference>
<evidence type="ECO:0000313" key="3">
    <source>
        <dbReference type="Proteomes" id="UP000664534"/>
    </source>
</evidence>
<dbReference type="OrthoDB" id="5125733at2759"/>
<name>A0A8H3PJI9_9LECA</name>